<dbReference type="GO" id="GO:0016301">
    <property type="term" value="F:kinase activity"/>
    <property type="evidence" value="ECO:0007669"/>
    <property type="project" value="UniProtKB-KW"/>
</dbReference>
<dbReference type="Pfam" id="PF06293">
    <property type="entry name" value="Kdo"/>
    <property type="match status" value="1"/>
</dbReference>
<keyword evidence="1" id="KW-0808">Transferase</keyword>
<dbReference type="EMBL" id="CP036434">
    <property type="protein sequence ID" value="QDV06214.1"/>
    <property type="molecule type" value="Genomic_DNA"/>
</dbReference>
<gene>
    <name evidence="1" type="ORF">Poly30_17210</name>
</gene>
<evidence type="ECO:0000313" key="1">
    <source>
        <dbReference type="EMBL" id="QDV06214.1"/>
    </source>
</evidence>
<accession>A0A518EQ36</accession>
<dbReference type="AlphaFoldDB" id="A0A518EQ36"/>
<dbReference type="InterPro" id="IPR011009">
    <property type="entry name" value="Kinase-like_dom_sf"/>
</dbReference>
<proteinExistence type="predicted"/>
<keyword evidence="1" id="KW-0418">Kinase</keyword>
<protein>
    <submittedName>
        <fullName evidence="1">3-deoxy-D-manno-octulosonic-acid kinase</fullName>
    </submittedName>
</protein>
<reference evidence="1 2" key="1">
    <citation type="submission" date="2019-02" db="EMBL/GenBank/DDBJ databases">
        <title>Deep-cultivation of Planctomycetes and their phenomic and genomic characterization uncovers novel biology.</title>
        <authorList>
            <person name="Wiegand S."/>
            <person name="Jogler M."/>
            <person name="Boedeker C."/>
            <person name="Pinto D."/>
            <person name="Vollmers J."/>
            <person name="Rivas-Marin E."/>
            <person name="Kohn T."/>
            <person name="Peeters S.H."/>
            <person name="Heuer A."/>
            <person name="Rast P."/>
            <person name="Oberbeckmann S."/>
            <person name="Bunk B."/>
            <person name="Jeske O."/>
            <person name="Meyerdierks A."/>
            <person name="Storesund J.E."/>
            <person name="Kallscheuer N."/>
            <person name="Luecker S."/>
            <person name="Lage O.M."/>
            <person name="Pohl T."/>
            <person name="Merkel B.J."/>
            <person name="Hornburger P."/>
            <person name="Mueller R.-W."/>
            <person name="Bruemmer F."/>
            <person name="Labrenz M."/>
            <person name="Spormann A.M."/>
            <person name="Op den Camp H."/>
            <person name="Overmann J."/>
            <person name="Amann R."/>
            <person name="Jetten M.S.M."/>
            <person name="Mascher T."/>
            <person name="Medema M.H."/>
            <person name="Devos D.P."/>
            <person name="Kaster A.-K."/>
            <person name="Ovreas L."/>
            <person name="Rohde M."/>
            <person name="Galperin M.Y."/>
            <person name="Jogler C."/>
        </authorList>
    </citation>
    <scope>NUCLEOTIDE SEQUENCE [LARGE SCALE GENOMIC DNA]</scope>
    <source>
        <strain evidence="1 2">Poly30</strain>
    </source>
</reference>
<evidence type="ECO:0000313" key="2">
    <source>
        <dbReference type="Proteomes" id="UP000320390"/>
    </source>
</evidence>
<dbReference type="OrthoDB" id="6111975at2"/>
<sequence>MNSNERQTSERLDVSVLTSARLRDFEEEVLSLCLSLDGRISGERRRIGPFSVFLKGGPFSTKGARRHQLRGILLGASSPALAEFRAAAWLRERLFQAPEPLAAVTVRRGIGPRRWKRPHAQLFISSEISGATPFDRAWEEASSVRRLHLCQELGGELGRMHALHFLHADLYPRNVLVKPAAPTEDARRVPGRDLWFIDSWAGGATAWRNGSLRRLKTDLGTWLADFEPGLSERFLKEFLHAYADARSDNGRPLSSWMRWLRSIEEARRAELRKLERQRYRLRGRPFPQAGMAASGLAPTSS</sequence>
<keyword evidence="2" id="KW-1185">Reference proteome</keyword>
<organism evidence="1 2">
    <name type="scientific">Saltatorellus ferox</name>
    <dbReference type="NCBI Taxonomy" id="2528018"/>
    <lineage>
        <taxon>Bacteria</taxon>
        <taxon>Pseudomonadati</taxon>
        <taxon>Planctomycetota</taxon>
        <taxon>Planctomycetia</taxon>
        <taxon>Planctomycetia incertae sedis</taxon>
        <taxon>Saltatorellus</taxon>
    </lineage>
</organism>
<dbReference type="Proteomes" id="UP000320390">
    <property type="component" value="Chromosome"/>
</dbReference>
<dbReference type="Gene3D" id="1.10.510.10">
    <property type="entry name" value="Transferase(Phosphotransferase) domain 1"/>
    <property type="match status" value="1"/>
</dbReference>
<dbReference type="RefSeq" id="WP_145196197.1">
    <property type="nucleotide sequence ID" value="NZ_CP036434.1"/>
</dbReference>
<name>A0A518EQ36_9BACT</name>
<dbReference type="SUPFAM" id="SSF56112">
    <property type="entry name" value="Protein kinase-like (PK-like)"/>
    <property type="match status" value="1"/>
</dbReference>